<evidence type="ECO:0000256" key="2">
    <source>
        <dbReference type="ARBA" id="ARBA00012534"/>
    </source>
</evidence>
<dbReference type="EMBL" id="CP000148">
    <property type="protein sequence ID" value="ABB33425.2"/>
    <property type="molecule type" value="Genomic_DNA"/>
</dbReference>
<dbReference type="STRING" id="269799.Gmet_3212"/>
<dbReference type="PRINTS" id="PR00996">
    <property type="entry name" value="CHERMTFRASE"/>
</dbReference>
<dbReference type="GO" id="GO:0008983">
    <property type="term" value="F:protein-glutamate O-methyltransferase activity"/>
    <property type="evidence" value="ECO:0007669"/>
    <property type="project" value="UniProtKB-EC"/>
</dbReference>
<evidence type="ECO:0000313" key="8">
    <source>
        <dbReference type="Proteomes" id="UP000007073"/>
    </source>
</evidence>
<dbReference type="InterPro" id="IPR000780">
    <property type="entry name" value="CheR_MeTrfase"/>
</dbReference>
<dbReference type="HOGENOM" id="CLU_025854_1_1_7"/>
<reference evidence="7 8" key="2">
    <citation type="journal article" date="2009" name="BMC Microbiol.">
        <title>The genome sequence of Geobacter metallireducens: features of metabolism, physiology and regulation common and dissimilar to Geobacter sulfurreducens.</title>
        <authorList>
            <person name="Aklujkar M."/>
            <person name="Krushkal J."/>
            <person name="DiBartolo G."/>
            <person name="Lapidus A."/>
            <person name="Land M.L."/>
            <person name="Lovley D.R."/>
        </authorList>
    </citation>
    <scope>NUCLEOTIDE SEQUENCE [LARGE SCALE GENOMIC DNA]</scope>
    <source>
        <strain evidence="8">ATCC 53774 / DSM 7210 / GS-15</strain>
    </source>
</reference>
<dbReference type="InterPro" id="IPR050903">
    <property type="entry name" value="Bact_Chemotaxis_MeTrfase"/>
</dbReference>
<dbReference type="Gene3D" id="3.40.50.150">
    <property type="entry name" value="Vaccinia Virus protein VP39"/>
    <property type="match status" value="1"/>
</dbReference>
<dbReference type="Pfam" id="PF01739">
    <property type="entry name" value="CheR"/>
    <property type="match status" value="1"/>
</dbReference>
<keyword evidence="5" id="KW-0949">S-adenosyl-L-methionine</keyword>
<proteinExistence type="predicted"/>
<dbReference type="SUPFAM" id="SSF47757">
    <property type="entry name" value="Chemotaxis receptor methyltransferase CheR, N-terminal domain"/>
    <property type="match status" value="1"/>
</dbReference>
<keyword evidence="4 7" id="KW-0808">Transferase</keyword>
<dbReference type="PANTHER" id="PTHR24422">
    <property type="entry name" value="CHEMOTAXIS PROTEIN METHYLTRANSFERASE"/>
    <property type="match status" value="1"/>
</dbReference>
<feature type="domain" description="CheR-type methyltransferase" evidence="6">
    <location>
        <begin position="27"/>
        <end position="302"/>
    </location>
</feature>
<comment type="catalytic activity">
    <reaction evidence="1">
        <text>L-glutamyl-[protein] + S-adenosyl-L-methionine = [protein]-L-glutamate 5-O-methyl ester + S-adenosyl-L-homocysteine</text>
        <dbReference type="Rhea" id="RHEA:24452"/>
        <dbReference type="Rhea" id="RHEA-COMP:10208"/>
        <dbReference type="Rhea" id="RHEA-COMP:10311"/>
        <dbReference type="ChEBI" id="CHEBI:29973"/>
        <dbReference type="ChEBI" id="CHEBI:57856"/>
        <dbReference type="ChEBI" id="CHEBI:59789"/>
        <dbReference type="ChEBI" id="CHEBI:82795"/>
        <dbReference type="EC" id="2.1.1.80"/>
    </reaction>
</comment>
<dbReference type="DNASU" id="3740967"/>
<accession>Q39QP9</accession>
<dbReference type="InterPro" id="IPR022642">
    <property type="entry name" value="CheR_C"/>
</dbReference>
<gene>
    <name evidence="7" type="primary">cheR44H</name>
    <name evidence="7" type="ordered locus">Gmet_3212</name>
</gene>
<evidence type="ECO:0000256" key="1">
    <source>
        <dbReference type="ARBA" id="ARBA00001541"/>
    </source>
</evidence>
<dbReference type="KEGG" id="gme:Gmet_3212"/>
<dbReference type="eggNOG" id="COG1352">
    <property type="taxonomic scope" value="Bacteria"/>
</dbReference>
<dbReference type="Proteomes" id="UP000007073">
    <property type="component" value="Chromosome"/>
</dbReference>
<dbReference type="GO" id="GO:0032259">
    <property type="term" value="P:methylation"/>
    <property type="evidence" value="ECO:0007669"/>
    <property type="project" value="UniProtKB-KW"/>
</dbReference>
<evidence type="ECO:0000313" key="7">
    <source>
        <dbReference type="EMBL" id="ABB33425.2"/>
    </source>
</evidence>
<dbReference type="PANTHER" id="PTHR24422:SF19">
    <property type="entry name" value="CHEMOTAXIS PROTEIN METHYLTRANSFERASE"/>
    <property type="match status" value="1"/>
</dbReference>
<evidence type="ECO:0000256" key="3">
    <source>
        <dbReference type="ARBA" id="ARBA00022603"/>
    </source>
</evidence>
<dbReference type="Pfam" id="PF03705">
    <property type="entry name" value="CheR_N"/>
    <property type="match status" value="1"/>
</dbReference>
<dbReference type="SUPFAM" id="SSF53335">
    <property type="entry name" value="S-adenosyl-L-methionine-dependent methyltransferases"/>
    <property type="match status" value="1"/>
</dbReference>
<dbReference type="InterPro" id="IPR022641">
    <property type="entry name" value="CheR_N"/>
</dbReference>
<dbReference type="SMART" id="SM00138">
    <property type="entry name" value="MeTrc"/>
    <property type="match status" value="1"/>
</dbReference>
<keyword evidence="8" id="KW-1185">Reference proteome</keyword>
<name>Q39QP9_GEOMG</name>
<sequence length="307" mass="35215">MLPTTDISRDNAGHEAMILPTWMATESDETSLDFPDHALERVRDILRLRRNFDISSYKDKYLKRRIAIRVRATRSVTADAYCDLVARNERELELLLKGLTIHVSQFFRNSSTFEALRGTVLPAIFDRLRREGRDSATFWSVGCASGEEPYSLAIILRDSFRESLKEFKVSLVATDIDGGILDAARAGIYSPERLAEVPAEVKDRYFRPMGERFVLDPTIREMVDFRRSDLFDPESSVESDLILCRNVLIYFERSEQARILRGFVSSLCTGGVLVLGKAETLVAEVRQRFTTLCPMERIYQKNRFSVY</sequence>
<dbReference type="EC" id="2.1.1.80" evidence="2"/>
<dbReference type="InterPro" id="IPR036804">
    <property type="entry name" value="CheR_N_sf"/>
</dbReference>
<keyword evidence="3 7" id="KW-0489">Methyltransferase</keyword>
<evidence type="ECO:0000256" key="4">
    <source>
        <dbReference type="ARBA" id="ARBA00022679"/>
    </source>
</evidence>
<protein>
    <recommendedName>
        <fullName evidence="2">protein-glutamate O-methyltransferase</fullName>
        <ecNumber evidence="2">2.1.1.80</ecNumber>
    </recommendedName>
</protein>
<dbReference type="Gene3D" id="1.10.155.10">
    <property type="entry name" value="Chemotaxis receptor methyltransferase CheR, N-terminal domain"/>
    <property type="match status" value="1"/>
</dbReference>
<dbReference type="PROSITE" id="PS50123">
    <property type="entry name" value="CHER"/>
    <property type="match status" value="1"/>
</dbReference>
<reference evidence="7 8" key="1">
    <citation type="submission" date="2005-10" db="EMBL/GenBank/DDBJ databases">
        <title>Complete sequence of Geobacter metallireducens GS-15.</title>
        <authorList>
            <consortium name="US DOE Joint Genome Institute"/>
            <person name="Copeland A."/>
            <person name="Lucas S."/>
            <person name="Lapidus A."/>
            <person name="Barry K."/>
            <person name="Detter J.C."/>
            <person name="Glavina T."/>
            <person name="Hammon N."/>
            <person name="Israni S."/>
            <person name="Pitluck S."/>
            <person name="Di Bartolo G."/>
            <person name="Chain P."/>
            <person name="Schmutz J."/>
            <person name="Larimer F."/>
            <person name="Land M."/>
            <person name="Kyrpides N."/>
            <person name="Ivanova N."/>
            <person name="Richardson P."/>
        </authorList>
    </citation>
    <scope>NUCLEOTIDE SEQUENCE [LARGE SCALE GENOMIC DNA]</scope>
    <source>
        <strain evidence="8">ATCC 53774 / DSM 7210 / GS-15</strain>
    </source>
</reference>
<dbReference type="AlphaFoldDB" id="Q39QP9"/>
<evidence type="ECO:0000259" key="6">
    <source>
        <dbReference type="PROSITE" id="PS50123"/>
    </source>
</evidence>
<evidence type="ECO:0000256" key="5">
    <source>
        <dbReference type="ARBA" id="ARBA00022691"/>
    </source>
</evidence>
<dbReference type="InterPro" id="IPR029063">
    <property type="entry name" value="SAM-dependent_MTases_sf"/>
</dbReference>
<organism evidence="7 8">
    <name type="scientific">Geobacter metallireducens (strain ATCC 53774 / DSM 7210 / GS-15)</name>
    <dbReference type="NCBI Taxonomy" id="269799"/>
    <lineage>
        <taxon>Bacteria</taxon>
        <taxon>Pseudomonadati</taxon>
        <taxon>Thermodesulfobacteriota</taxon>
        <taxon>Desulfuromonadia</taxon>
        <taxon>Geobacterales</taxon>
        <taxon>Geobacteraceae</taxon>
        <taxon>Geobacter</taxon>
    </lineage>
</organism>